<dbReference type="InterPro" id="IPR041679">
    <property type="entry name" value="DNA2/NAM7-like_C"/>
</dbReference>
<dbReference type="Gene3D" id="3.40.50.300">
    <property type="entry name" value="P-loop containing nucleotide triphosphate hydrolases"/>
    <property type="match status" value="1"/>
</dbReference>
<sequence>MPKIGAVEEFQGEEGDVIIISTVRLDKEHVLNDVRLSLGFIQNGKLSNLALSRSRFLLIIYGNPYLLLLDPH</sequence>
<protein>
    <submittedName>
        <fullName evidence="5">Probable RNA helicase armi</fullName>
    </submittedName>
</protein>
<accession>A0A9C5ZN41</accession>
<comment type="subcellular location">
    <subcellularLocation>
        <location evidence="1">Cytoplasm</location>
    </subcellularLocation>
</comment>
<keyword evidence="5" id="KW-0067">ATP-binding</keyword>
<evidence type="ECO:0000259" key="3">
    <source>
        <dbReference type="Pfam" id="PF13087"/>
    </source>
</evidence>
<dbReference type="GO" id="GO:0004386">
    <property type="term" value="F:helicase activity"/>
    <property type="evidence" value="ECO:0007669"/>
    <property type="project" value="UniProtKB-KW"/>
</dbReference>
<evidence type="ECO:0000313" key="4">
    <source>
        <dbReference type="Proteomes" id="UP000092443"/>
    </source>
</evidence>
<dbReference type="AlphaFoldDB" id="A0A9C5ZN41"/>
<dbReference type="GO" id="GO:0005737">
    <property type="term" value="C:cytoplasm"/>
    <property type="evidence" value="ECO:0007669"/>
    <property type="project" value="UniProtKB-SubCell"/>
</dbReference>
<organism evidence="4 5">
    <name type="scientific">Glossina fuscipes</name>
    <dbReference type="NCBI Taxonomy" id="7396"/>
    <lineage>
        <taxon>Eukaryota</taxon>
        <taxon>Metazoa</taxon>
        <taxon>Ecdysozoa</taxon>
        <taxon>Arthropoda</taxon>
        <taxon>Hexapoda</taxon>
        <taxon>Insecta</taxon>
        <taxon>Pterygota</taxon>
        <taxon>Neoptera</taxon>
        <taxon>Endopterygota</taxon>
        <taxon>Diptera</taxon>
        <taxon>Brachycera</taxon>
        <taxon>Muscomorpha</taxon>
        <taxon>Hippoboscoidea</taxon>
        <taxon>Glossinidae</taxon>
        <taxon>Glossina</taxon>
    </lineage>
</organism>
<feature type="domain" description="DNA2/NAM7 helicase-like C-terminal" evidence="3">
    <location>
        <begin position="3"/>
        <end position="63"/>
    </location>
</feature>
<dbReference type="InterPro" id="IPR027417">
    <property type="entry name" value="P-loop_NTPase"/>
</dbReference>
<gene>
    <name evidence="5" type="primary">LOC119644503</name>
</gene>
<evidence type="ECO:0000313" key="5">
    <source>
        <dbReference type="RefSeq" id="XP_037899992.1"/>
    </source>
</evidence>
<dbReference type="RefSeq" id="XP_037899992.1">
    <property type="nucleotide sequence ID" value="XM_038044064.1"/>
</dbReference>
<keyword evidence="5" id="KW-0547">Nucleotide-binding</keyword>
<evidence type="ECO:0000256" key="1">
    <source>
        <dbReference type="ARBA" id="ARBA00004496"/>
    </source>
</evidence>
<keyword evidence="5" id="KW-0347">Helicase</keyword>
<dbReference type="Proteomes" id="UP000092443">
    <property type="component" value="Unplaced"/>
</dbReference>
<proteinExistence type="predicted"/>
<dbReference type="GeneID" id="119644503"/>
<dbReference type="Pfam" id="PF13087">
    <property type="entry name" value="AAA_12"/>
    <property type="match status" value="1"/>
</dbReference>
<reference evidence="5" key="1">
    <citation type="submission" date="2025-08" db="UniProtKB">
        <authorList>
            <consortium name="RefSeq"/>
        </authorList>
    </citation>
    <scope>IDENTIFICATION</scope>
    <source>
        <tissue evidence="5">Whole body pupa</tissue>
    </source>
</reference>
<evidence type="ECO:0000256" key="2">
    <source>
        <dbReference type="ARBA" id="ARBA00022490"/>
    </source>
</evidence>
<dbReference type="KEGG" id="gfs:119644503"/>
<dbReference type="PANTHER" id="PTHR45418:SF1">
    <property type="entry name" value="CANCER_TESTIS ANTIGEN 55"/>
    <property type="match status" value="1"/>
</dbReference>
<keyword evidence="4" id="KW-1185">Reference proteome</keyword>
<keyword evidence="2" id="KW-0963">Cytoplasm</keyword>
<name>A0A9C5ZN41_9MUSC</name>
<keyword evidence="5" id="KW-0378">Hydrolase</keyword>
<dbReference type="PANTHER" id="PTHR45418">
    <property type="entry name" value="CANCER/TESTIS ANTIGEN 55"/>
    <property type="match status" value="1"/>
</dbReference>